<evidence type="ECO:0000313" key="4">
    <source>
        <dbReference type="Proteomes" id="UP000275394"/>
    </source>
</evidence>
<dbReference type="OrthoDB" id="7062138at2"/>
<gene>
    <name evidence="3" type="ORF">EDC56_2043</name>
</gene>
<proteinExistence type="predicted"/>
<comment type="caution">
    <text evidence="3">The sequence shown here is derived from an EMBL/GenBank/DDBJ whole genome shotgun (WGS) entry which is preliminary data.</text>
</comment>
<reference evidence="3 4" key="1">
    <citation type="submission" date="2018-11" db="EMBL/GenBank/DDBJ databases">
        <title>Genomic Encyclopedia of Type Strains, Phase IV (KMG-IV): sequencing the most valuable type-strain genomes for metagenomic binning, comparative biology and taxonomic classification.</title>
        <authorList>
            <person name="Goeker M."/>
        </authorList>
    </citation>
    <scope>NUCLEOTIDE SEQUENCE [LARGE SCALE GENOMIC DNA]</scope>
    <source>
        <strain evidence="3 4">DSM 100316</strain>
    </source>
</reference>
<evidence type="ECO:0000259" key="2">
    <source>
        <dbReference type="Pfam" id="PF05170"/>
    </source>
</evidence>
<dbReference type="EMBL" id="RKHR01000004">
    <property type="protein sequence ID" value="ROS01601.1"/>
    <property type="molecule type" value="Genomic_DNA"/>
</dbReference>
<keyword evidence="1" id="KW-1133">Transmembrane helix</keyword>
<feature type="transmembrane region" description="Helical" evidence="1">
    <location>
        <begin position="27"/>
        <end position="50"/>
    </location>
</feature>
<dbReference type="Proteomes" id="UP000275394">
    <property type="component" value="Unassembled WGS sequence"/>
</dbReference>
<dbReference type="AlphaFoldDB" id="A0A3N2DP62"/>
<dbReference type="InterPro" id="IPR007844">
    <property type="entry name" value="AsmA"/>
</dbReference>
<evidence type="ECO:0000313" key="3">
    <source>
        <dbReference type="EMBL" id="ROS01601.1"/>
    </source>
</evidence>
<keyword evidence="4" id="KW-1185">Reference proteome</keyword>
<feature type="domain" description="AsmA" evidence="2">
    <location>
        <begin position="30"/>
        <end position="198"/>
    </location>
</feature>
<sequence length="265" mass="29266">MLLSALGLRYGYANFTKRLRSIIMIKLLIRTILALAGLVILVISVCLLAPNKTLRPLLTQQATQLLSTDVSIASLELCLSCNTLQFNKIIIESPEGFGNQPLLQITQATIELRLNQLYREPIFVDNIALSGVHVHYLKTGKRSNITSLLAQLPHQDFFSDEQPMQENTAHSAGQQKLLVDHLTLTDVTVSAHSPEIGSETLELKLPPLELFELGGKNGQPAGAIAAQVIARLQLELAAALIRNPAFRERIRQQAAQRLRLRASEN</sequence>
<dbReference type="Pfam" id="PF05170">
    <property type="entry name" value="AsmA"/>
    <property type="match status" value="1"/>
</dbReference>
<organism evidence="3 4">
    <name type="scientific">Sinobacterium caligoides</name>
    <dbReference type="NCBI Taxonomy" id="933926"/>
    <lineage>
        <taxon>Bacteria</taxon>
        <taxon>Pseudomonadati</taxon>
        <taxon>Pseudomonadota</taxon>
        <taxon>Gammaproteobacteria</taxon>
        <taxon>Cellvibrionales</taxon>
        <taxon>Spongiibacteraceae</taxon>
        <taxon>Sinobacterium</taxon>
    </lineage>
</organism>
<keyword evidence="1" id="KW-0472">Membrane</keyword>
<accession>A0A3N2DP62</accession>
<protein>
    <submittedName>
        <fullName evidence="3">AsmA-like protein</fullName>
    </submittedName>
</protein>
<name>A0A3N2DP62_9GAMM</name>
<keyword evidence="1" id="KW-0812">Transmembrane</keyword>
<evidence type="ECO:0000256" key="1">
    <source>
        <dbReference type="SAM" id="Phobius"/>
    </source>
</evidence>